<protein>
    <submittedName>
        <fullName evidence="1">Upf90.5</fullName>
    </submittedName>
</protein>
<gene>
    <name evidence="1" type="primary">upf90.5</name>
</gene>
<dbReference type="GeneID" id="58571869"/>
<dbReference type="KEGG" id="vg:58571869"/>
<sequence>MNVSALSRMFIANWLTVSTIQRSSVLAPSNYEKELAVFWATLLRHIIINKPRKAVWKGVILRQH</sequence>
<name>Q1MVF6_BPP7</name>
<dbReference type="EMBL" id="AF503408">
    <property type="protein sequence ID" value="AAQ07566.1"/>
    <property type="molecule type" value="Genomic_DNA"/>
</dbReference>
<dbReference type="Proteomes" id="UP000229597">
    <property type="component" value="Segment"/>
</dbReference>
<accession>Q1MVF6</accession>
<reference evidence="1 2" key="1">
    <citation type="submission" date="2002-04" db="EMBL/GenBank/DDBJ databases">
        <title>Complete nucleotide sequence of enterobacteria phage P7, a relative of P1 isolated from human fecal flora.</title>
        <authorList>
            <person name="Lobocka M.B."/>
            <person name="Rusin M."/>
            <person name="Bugajska O."/>
            <person name="Dobruk A."/>
            <person name="Janowicz A."/>
            <person name="Samojedny A."/>
        </authorList>
    </citation>
    <scope>NUCLEOTIDE SEQUENCE [LARGE SCALE GENOMIC DNA]</scope>
</reference>
<dbReference type="RefSeq" id="YP_009914572.1">
    <property type="nucleotide sequence ID" value="NC_050152.1"/>
</dbReference>
<organismHost>
    <name type="scientific">Escherichia coli</name>
    <dbReference type="NCBI Taxonomy" id="562"/>
</organismHost>
<evidence type="ECO:0000313" key="1">
    <source>
        <dbReference type="EMBL" id="AAQ07566.1"/>
    </source>
</evidence>
<organism evidence="1 2">
    <name type="scientific">Enterobacteria phage P7</name>
    <name type="common">Bacteriophage P7</name>
    <dbReference type="NCBI Taxonomy" id="10682"/>
    <lineage>
        <taxon>Viruses</taxon>
        <taxon>Duplodnaviria</taxon>
        <taxon>Heunggongvirae</taxon>
        <taxon>Uroviricota</taxon>
        <taxon>Caudoviricetes</taxon>
        <taxon>Punavirus</taxon>
        <taxon>Punavirus P1</taxon>
    </lineage>
</organism>
<evidence type="ECO:0000313" key="2">
    <source>
        <dbReference type="Proteomes" id="UP000229597"/>
    </source>
</evidence>
<proteinExistence type="predicted"/>